<evidence type="ECO:0000313" key="1">
    <source>
        <dbReference type="EMBL" id="KVH89208.1"/>
    </source>
</evidence>
<name>A0A103XEI5_CYNCS</name>
<protein>
    <submittedName>
        <fullName evidence="1">Uncharacterized protein</fullName>
    </submittedName>
</protein>
<dbReference type="Proteomes" id="UP000243975">
    <property type="component" value="Unassembled WGS sequence"/>
</dbReference>
<accession>A0A103XEI5</accession>
<gene>
    <name evidence="1" type="ORF">Ccrd_008804</name>
</gene>
<comment type="caution">
    <text evidence="1">The sequence shown here is derived from an EMBL/GenBank/DDBJ whole genome shotgun (WGS) entry which is preliminary data.</text>
</comment>
<keyword evidence="2" id="KW-1185">Reference proteome</keyword>
<proteinExistence type="predicted"/>
<reference evidence="1 2" key="1">
    <citation type="journal article" date="2016" name="Sci. Rep.">
        <title>The genome sequence of the outbreeding globe artichoke constructed de novo incorporating a phase-aware low-pass sequencing strategy of F1 progeny.</title>
        <authorList>
            <person name="Scaglione D."/>
            <person name="Reyes-Chin-Wo S."/>
            <person name="Acquadro A."/>
            <person name="Froenicke L."/>
            <person name="Portis E."/>
            <person name="Beitel C."/>
            <person name="Tirone M."/>
            <person name="Mauro R."/>
            <person name="Lo Monaco A."/>
            <person name="Mauromicale G."/>
            <person name="Faccioli P."/>
            <person name="Cattivelli L."/>
            <person name="Rieseberg L."/>
            <person name="Michelmore R."/>
            <person name="Lanteri S."/>
        </authorList>
    </citation>
    <scope>NUCLEOTIDE SEQUENCE [LARGE SCALE GENOMIC DNA]</scope>
    <source>
        <strain evidence="1">2C</strain>
    </source>
</reference>
<sequence length="87" mass="10049">MLTDETKCCILEWPQHFYIIDGIAIDVGGNVDNEVEDDQKFENHMDEDVVFESVETEKLISNEVMADNIVYEEEEMEDTGELVDDET</sequence>
<dbReference type="Gramene" id="KVH89208">
    <property type="protein sequence ID" value="KVH89208"/>
    <property type="gene ID" value="Ccrd_008804"/>
</dbReference>
<evidence type="ECO:0000313" key="2">
    <source>
        <dbReference type="Proteomes" id="UP000243975"/>
    </source>
</evidence>
<dbReference type="AlphaFoldDB" id="A0A103XEI5"/>
<dbReference type="EMBL" id="LEKV01005291">
    <property type="protein sequence ID" value="KVH89208.1"/>
    <property type="molecule type" value="Genomic_DNA"/>
</dbReference>
<organism evidence="1 2">
    <name type="scientific">Cynara cardunculus var. scolymus</name>
    <name type="common">Globe artichoke</name>
    <name type="synonym">Cynara scolymus</name>
    <dbReference type="NCBI Taxonomy" id="59895"/>
    <lineage>
        <taxon>Eukaryota</taxon>
        <taxon>Viridiplantae</taxon>
        <taxon>Streptophyta</taxon>
        <taxon>Embryophyta</taxon>
        <taxon>Tracheophyta</taxon>
        <taxon>Spermatophyta</taxon>
        <taxon>Magnoliopsida</taxon>
        <taxon>eudicotyledons</taxon>
        <taxon>Gunneridae</taxon>
        <taxon>Pentapetalae</taxon>
        <taxon>asterids</taxon>
        <taxon>campanulids</taxon>
        <taxon>Asterales</taxon>
        <taxon>Asteraceae</taxon>
        <taxon>Carduoideae</taxon>
        <taxon>Cardueae</taxon>
        <taxon>Carduinae</taxon>
        <taxon>Cynara</taxon>
    </lineage>
</organism>